<accession>A0ABV0QGM5</accession>
<sequence length="98" mass="10807">MLAWYASCFNYLFPKVSKGFKTCVSIINSRLLLCVNKVASCCSSVSSSSVWSAGRRLDLVRCFFVCLNLPVRTVFDTSKAGLSCGLLSLLRLVVVEKE</sequence>
<dbReference type="Proteomes" id="UP001434883">
    <property type="component" value="Unassembled WGS sequence"/>
</dbReference>
<proteinExistence type="predicted"/>
<organism evidence="1 2">
    <name type="scientific">Xenoophorus captivus</name>
    <dbReference type="NCBI Taxonomy" id="1517983"/>
    <lineage>
        <taxon>Eukaryota</taxon>
        <taxon>Metazoa</taxon>
        <taxon>Chordata</taxon>
        <taxon>Craniata</taxon>
        <taxon>Vertebrata</taxon>
        <taxon>Euteleostomi</taxon>
        <taxon>Actinopterygii</taxon>
        <taxon>Neopterygii</taxon>
        <taxon>Teleostei</taxon>
        <taxon>Neoteleostei</taxon>
        <taxon>Acanthomorphata</taxon>
        <taxon>Ovalentaria</taxon>
        <taxon>Atherinomorphae</taxon>
        <taxon>Cyprinodontiformes</taxon>
        <taxon>Goodeidae</taxon>
        <taxon>Xenoophorus</taxon>
    </lineage>
</organism>
<reference evidence="1 2" key="1">
    <citation type="submission" date="2021-06" db="EMBL/GenBank/DDBJ databases">
        <authorList>
            <person name="Palmer J.M."/>
        </authorList>
    </citation>
    <scope>NUCLEOTIDE SEQUENCE [LARGE SCALE GENOMIC DNA]</scope>
    <source>
        <strain evidence="1 2">XC_2019</strain>
        <tissue evidence="1">Muscle</tissue>
    </source>
</reference>
<protein>
    <submittedName>
        <fullName evidence="1">Uncharacterized protein</fullName>
    </submittedName>
</protein>
<dbReference type="EMBL" id="JAHRIN010009981">
    <property type="protein sequence ID" value="MEQ2194971.1"/>
    <property type="molecule type" value="Genomic_DNA"/>
</dbReference>
<keyword evidence="2" id="KW-1185">Reference proteome</keyword>
<evidence type="ECO:0000313" key="2">
    <source>
        <dbReference type="Proteomes" id="UP001434883"/>
    </source>
</evidence>
<gene>
    <name evidence="1" type="ORF">XENOCAPTIV_005347</name>
</gene>
<evidence type="ECO:0000313" key="1">
    <source>
        <dbReference type="EMBL" id="MEQ2194971.1"/>
    </source>
</evidence>
<comment type="caution">
    <text evidence="1">The sequence shown here is derived from an EMBL/GenBank/DDBJ whole genome shotgun (WGS) entry which is preliminary data.</text>
</comment>
<name>A0ABV0QGM5_9TELE</name>